<evidence type="ECO:0000313" key="2">
    <source>
        <dbReference type="Proteomes" id="UP000035740"/>
    </source>
</evidence>
<protein>
    <submittedName>
        <fullName evidence="1">Uncharacterized protein</fullName>
    </submittedName>
</protein>
<evidence type="ECO:0000313" key="1">
    <source>
        <dbReference type="EMBL" id="KMS94001.1"/>
    </source>
</evidence>
<dbReference type="EMBL" id="KQ096981">
    <property type="protein sequence ID" value="KMS94001.1"/>
    <property type="molecule type" value="Genomic_DNA"/>
</dbReference>
<sequence>LPVLNLNELAQQFQNEDAFINTGANKQLPLSKETPRPCLSLALKPASVVGSSVLRMIHLSKILQKYYHENRLTDSIRTAVELCHHVETFVVDLDPVIESSAVQIKSASEQRQFVDAIMVLSETYLSASYSLPELNDELTLIRWRRTIVLCTLAVMYDLVIRSECGQGTAISSTLQRFHLDLCDRDGISNNFPSLLFICAETT</sequence>
<accession>A0A0J8AZ89</accession>
<feature type="non-terminal residue" evidence="1">
    <location>
        <position position="1"/>
    </location>
</feature>
<dbReference type="AlphaFoldDB" id="A0A0J8AZ89"/>
<organism evidence="1 2">
    <name type="scientific">Beta vulgaris subsp. vulgaris</name>
    <name type="common">Beet</name>
    <dbReference type="NCBI Taxonomy" id="3555"/>
    <lineage>
        <taxon>Eukaryota</taxon>
        <taxon>Viridiplantae</taxon>
        <taxon>Streptophyta</taxon>
        <taxon>Embryophyta</taxon>
        <taxon>Tracheophyta</taxon>
        <taxon>Spermatophyta</taxon>
        <taxon>Magnoliopsida</taxon>
        <taxon>eudicotyledons</taxon>
        <taxon>Gunneridae</taxon>
        <taxon>Pentapetalae</taxon>
        <taxon>Caryophyllales</taxon>
        <taxon>Chenopodiaceae</taxon>
        <taxon>Betoideae</taxon>
        <taxon>Beta</taxon>
    </lineage>
</organism>
<dbReference type="Proteomes" id="UP000035740">
    <property type="component" value="Unassembled WGS sequence"/>
</dbReference>
<proteinExistence type="predicted"/>
<keyword evidence="2" id="KW-1185">Reference proteome</keyword>
<name>A0A0J8AZ89_BETVV</name>
<reference evidence="1 2" key="1">
    <citation type="journal article" date="2014" name="Nature">
        <title>The genome of the recently domesticated crop plant sugar beet (Beta vulgaris).</title>
        <authorList>
            <person name="Dohm J.C."/>
            <person name="Minoche A.E."/>
            <person name="Holtgrawe D."/>
            <person name="Capella-Gutierrez S."/>
            <person name="Zakrzewski F."/>
            <person name="Tafer H."/>
            <person name="Rupp O."/>
            <person name="Sorensen T.R."/>
            <person name="Stracke R."/>
            <person name="Reinhardt R."/>
            <person name="Goesmann A."/>
            <person name="Kraft T."/>
            <person name="Schulz B."/>
            <person name="Stadler P.F."/>
            <person name="Schmidt T."/>
            <person name="Gabaldon T."/>
            <person name="Lehrach H."/>
            <person name="Weisshaar B."/>
            <person name="Himmelbauer H."/>
        </authorList>
    </citation>
    <scope>NUCLEOTIDE SEQUENCE [LARGE SCALE GENOMIC DNA]</scope>
    <source>
        <tissue evidence="1">Taproot</tissue>
    </source>
</reference>
<gene>
    <name evidence="1" type="ORF">BVRB_025790</name>
</gene>
<feature type="non-terminal residue" evidence="1">
    <location>
        <position position="202"/>
    </location>
</feature>